<organism evidence="23 24">
    <name type="scientific">Mucilaginibacter lutimaris</name>
    <dbReference type="NCBI Taxonomy" id="931629"/>
    <lineage>
        <taxon>Bacteria</taxon>
        <taxon>Pseudomonadati</taxon>
        <taxon>Bacteroidota</taxon>
        <taxon>Sphingobacteriia</taxon>
        <taxon>Sphingobacteriales</taxon>
        <taxon>Sphingobacteriaceae</taxon>
        <taxon>Mucilaginibacter</taxon>
    </lineage>
</organism>
<evidence type="ECO:0000256" key="7">
    <source>
        <dbReference type="ARBA" id="ARBA00022532"/>
    </source>
</evidence>
<evidence type="ECO:0000256" key="1">
    <source>
        <dbReference type="ARBA" id="ARBA00001946"/>
    </source>
</evidence>
<feature type="domain" description="TonB-dependent receptor plug" evidence="22">
    <location>
        <begin position="144"/>
        <end position="222"/>
    </location>
</feature>
<keyword evidence="7" id="KW-0816">Tricarboxylic acid cycle</keyword>
<dbReference type="Gene3D" id="2.60.40.1120">
    <property type="entry name" value="Carboxypeptidase-like, regulatory domain"/>
    <property type="match status" value="1"/>
</dbReference>
<feature type="domain" description="TonB-dependent receptor-like beta-barrel" evidence="21">
    <location>
        <begin position="290"/>
        <end position="752"/>
    </location>
</feature>
<comment type="catalytic activity">
    <reaction evidence="16">
        <text>D-threo-isocitrate + NADP(+) = 2-oxoglutarate + CO2 + NADPH</text>
        <dbReference type="Rhea" id="RHEA:19629"/>
        <dbReference type="ChEBI" id="CHEBI:15562"/>
        <dbReference type="ChEBI" id="CHEBI:16526"/>
        <dbReference type="ChEBI" id="CHEBI:16810"/>
        <dbReference type="ChEBI" id="CHEBI:57783"/>
        <dbReference type="ChEBI" id="CHEBI:58349"/>
        <dbReference type="EC" id="1.1.1.42"/>
    </reaction>
</comment>
<evidence type="ECO:0000256" key="14">
    <source>
        <dbReference type="ARBA" id="ARBA00023136"/>
    </source>
</evidence>
<keyword evidence="14 18" id="KW-0472">Membrane</keyword>
<dbReference type="PROSITE" id="PS52016">
    <property type="entry name" value="TONB_DEPENDENT_REC_3"/>
    <property type="match status" value="1"/>
</dbReference>
<keyword evidence="23" id="KW-0675">Receptor</keyword>
<dbReference type="InterPro" id="IPR039426">
    <property type="entry name" value="TonB-dep_rcpt-like"/>
</dbReference>
<dbReference type="Gene3D" id="2.170.130.10">
    <property type="entry name" value="TonB-dependent receptor, plug domain"/>
    <property type="match status" value="1"/>
</dbReference>
<evidence type="ECO:0000256" key="9">
    <source>
        <dbReference type="ARBA" id="ARBA00022723"/>
    </source>
</evidence>
<reference evidence="24" key="1">
    <citation type="journal article" date="2019" name="Int. J. Syst. Evol. Microbiol.">
        <title>The Global Catalogue of Microorganisms (GCM) 10K type strain sequencing project: providing services to taxonomists for standard genome sequencing and annotation.</title>
        <authorList>
            <consortium name="The Broad Institute Genomics Platform"/>
            <consortium name="The Broad Institute Genome Sequencing Center for Infectious Disease"/>
            <person name="Wu L."/>
            <person name="Ma J."/>
        </authorList>
    </citation>
    <scope>NUCLEOTIDE SEQUENCE [LARGE SCALE GENOMIC DNA]</scope>
    <source>
        <strain evidence="24">CCUG 60742</strain>
    </source>
</reference>
<feature type="signal peptide" evidence="20">
    <location>
        <begin position="1"/>
        <end position="21"/>
    </location>
</feature>
<evidence type="ECO:0000256" key="3">
    <source>
        <dbReference type="ARBA" id="ARBA00013013"/>
    </source>
</evidence>
<dbReference type="PANTHER" id="PTHR36999">
    <property type="entry name" value="ISOCITRATE DEHYDROGENASE [NADP]"/>
    <property type="match status" value="1"/>
</dbReference>
<name>A0ABW2ZKW1_9SPHI</name>
<evidence type="ECO:0000259" key="22">
    <source>
        <dbReference type="Pfam" id="PF07715"/>
    </source>
</evidence>
<keyword evidence="5 18" id="KW-0813">Transport</keyword>
<keyword evidence="20" id="KW-0732">Signal</keyword>
<evidence type="ECO:0000259" key="21">
    <source>
        <dbReference type="Pfam" id="PF00593"/>
    </source>
</evidence>
<feature type="chain" id="PRO_5047029880" description="isocitrate dehydrogenase (NADP(+))" evidence="20">
    <location>
        <begin position="22"/>
        <end position="792"/>
    </location>
</feature>
<gene>
    <name evidence="23" type="ORF">ACFQZI_18350</name>
</gene>
<sequence length="792" mass="88775">MKSRILSVLALFFATVFHAYSQQKVTLSGTITNKTNTETLIGVSIYIPEAKVGITTNSYGFYSTTLPKGTYTIIISHLGFDNIRDTVTLTENTKRNFGMTEYSKALGEVVIKSNTSQATNIQKPEMSTNKLSIATIKKMPAVLGEVDVLKSILQLPGVSNAQEGASGFNVRGGSVDGNLVLLDEAVVYNTSHLFGFFSVFNADVIKDLKLYKGGIPANFGGRVSSVLDIYQKEGNNQEFHVNGGIGLVSSRLLVEGPIVKDKSSFVVAGRGSYAHLFLKLANEPNSAYFYDLNTKFNYKFNDKNNVFVSGYFGNDNLNFNNSFINTYGNKLFNLRWNHIFSNKIFSNASAIYSDYDYRIKVKVAGLDWQAEVKNYNFKYDFKHYVSNNLTLNYGVNSIYYNFNPGTIRPFGTISTVNPDQLAKKYAYENAAYISAEQKLSDKLSLNYGLRYSNFQRVGAQEVYTYANNQPVVYNKELHIYEEATPTGTINYAKNKKIAGFDNLEPRLAIAYSLNNDQSIKASYNRMSQYVHLISNTASASPLDIWAPTDQYLKPEILDQVALGYFRNFTDGKYSLETETFYKKVKNKADYIDGADLLGIDAVERVLLNGEGRAYGLEMMLKKNTGKLTGWISYTLSKAQQRTPGRNADEPGINNGKWYRANYDKLHNLSVTGAYAISPKWSLGAILTYQSGKAATFPNGKYQYQEVTVASYGARNENSLSAYHRLDVSATYTPKPYKKKGWQGEWNFSIYNLYNRNNAASYSFRQNEDTGTSETRRVSIFGIVPSVAYNVKF</sequence>
<evidence type="ECO:0000256" key="4">
    <source>
        <dbReference type="ARBA" id="ARBA00022435"/>
    </source>
</evidence>
<keyword evidence="9" id="KW-0479">Metal-binding</keyword>
<dbReference type="Proteomes" id="UP001597073">
    <property type="component" value="Unassembled WGS sequence"/>
</dbReference>
<protein>
    <recommendedName>
        <fullName evidence="3">isocitrate dehydrogenase (NADP(+))</fullName>
        <ecNumber evidence="3">1.1.1.42</ecNumber>
    </recommendedName>
</protein>
<evidence type="ECO:0000256" key="5">
    <source>
        <dbReference type="ARBA" id="ARBA00022448"/>
    </source>
</evidence>
<evidence type="ECO:0000256" key="12">
    <source>
        <dbReference type="ARBA" id="ARBA00023002"/>
    </source>
</evidence>
<comment type="similarity">
    <text evidence="17">Belongs to the monomeric-type IDH family.</text>
</comment>
<dbReference type="Gene3D" id="2.40.170.20">
    <property type="entry name" value="TonB-dependent receptor, beta-barrel domain"/>
    <property type="match status" value="1"/>
</dbReference>
<evidence type="ECO:0000256" key="8">
    <source>
        <dbReference type="ARBA" id="ARBA00022692"/>
    </source>
</evidence>
<evidence type="ECO:0000313" key="23">
    <source>
        <dbReference type="EMBL" id="MFD0766828.1"/>
    </source>
</evidence>
<dbReference type="Pfam" id="PF13715">
    <property type="entry name" value="CarbopepD_reg_2"/>
    <property type="match status" value="1"/>
</dbReference>
<dbReference type="Pfam" id="PF07715">
    <property type="entry name" value="Plug"/>
    <property type="match status" value="1"/>
</dbReference>
<dbReference type="RefSeq" id="WP_377145098.1">
    <property type="nucleotide sequence ID" value="NZ_JBHTIA010000013.1"/>
</dbReference>
<dbReference type="SUPFAM" id="SSF56935">
    <property type="entry name" value="Porins"/>
    <property type="match status" value="1"/>
</dbReference>
<evidence type="ECO:0000256" key="11">
    <source>
        <dbReference type="ARBA" id="ARBA00022857"/>
    </source>
</evidence>
<dbReference type="InterPro" id="IPR008969">
    <property type="entry name" value="CarboxyPept-like_regulatory"/>
</dbReference>
<dbReference type="InterPro" id="IPR004436">
    <property type="entry name" value="Isocitrate_DH_NADP_mono"/>
</dbReference>
<keyword evidence="8 18" id="KW-0812">Transmembrane</keyword>
<proteinExistence type="inferred from homology"/>
<comment type="similarity">
    <text evidence="18 19">Belongs to the TonB-dependent receptor family.</text>
</comment>
<dbReference type="InterPro" id="IPR037066">
    <property type="entry name" value="Plug_dom_sf"/>
</dbReference>
<evidence type="ECO:0000256" key="17">
    <source>
        <dbReference type="ARBA" id="ARBA00046318"/>
    </source>
</evidence>
<evidence type="ECO:0000256" key="20">
    <source>
        <dbReference type="SAM" id="SignalP"/>
    </source>
</evidence>
<dbReference type="EMBL" id="JBHTIA010000013">
    <property type="protein sequence ID" value="MFD0766828.1"/>
    <property type="molecule type" value="Genomic_DNA"/>
</dbReference>
<evidence type="ECO:0000256" key="13">
    <source>
        <dbReference type="ARBA" id="ARBA00023077"/>
    </source>
</evidence>
<keyword evidence="4" id="KW-0329">Glyoxylate bypass</keyword>
<evidence type="ECO:0000256" key="18">
    <source>
        <dbReference type="PROSITE-ProRule" id="PRU01360"/>
    </source>
</evidence>
<keyword evidence="6 18" id="KW-1134">Transmembrane beta strand</keyword>
<evidence type="ECO:0000256" key="19">
    <source>
        <dbReference type="RuleBase" id="RU003357"/>
    </source>
</evidence>
<keyword evidence="13 19" id="KW-0798">TonB box</keyword>
<comment type="subcellular location">
    <subcellularLocation>
        <location evidence="2 18">Cell outer membrane</location>
        <topology evidence="2 18">Multi-pass membrane protein</topology>
    </subcellularLocation>
</comment>
<evidence type="ECO:0000256" key="2">
    <source>
        <dbReference type="ARBA" id="ARBA00004571"/>
    </source>
</evidence>
<evidence type="ECO:0000256" key="10">
    <source>
        <dbReference type="ARBA" id="ARBA00022842"/>
    </source>
</evidence>
<dbReference type="EC" id="1.1.1.42" evidence="3"/>
<comment type="cofactor">
    <cofactor evidence="1">
        <name>Mg(2+)</name>
        <dbReference type="ChEBI" id="CHEBI:18420"/>
    </cofactor>
</comment>
<dbReference type="SUPFAM" id="SSF49464">
    <property type="entry name" value="Carboxypeptidase regulatory domain-like"/>
    <property type="match status" value="1"/>
</dbReference>
<keyword evidence="12" id="KW-0560">Oxidoreductase</keyword>
<evidence type="ECO:0000256" key="6">
    <source>
        <dbReference type="ARBA" id="ARBA00022452"/>
    </source>
</evidence>
<dbReference type="InterPro" id="IPR000531">
    <property type="entry name" value="Beta-barrel_TonB"/>
</dbReference>
<evidence type="ECO:0000256" key="15">
    <source>
        <dbReference type="ARBA" id="ARBA00023237"/>
    </source>
</evidence>
<comment type="caution">
    <text evidence="23">The sequence shown here is derived from an EMBL/GenBank/DDBJ whole genome shotgun (WGS) entry which is preliminary data.</text>
</comment>
<keyword evidence="24" id="KW-1185">Reference proteome</keyword>
<dbReference type="InterPro" id="IPR012910">
    <property type="entry name" value="Plug_dom"/>
</dbReference>
<accession>A0ABW2ZKW1</accession>
<dbReference type="Pfam" id="PF00593">
    <property type="entry name" value="TonB_dep_Rec_b-barrel"/>
    <property type="match status" value="1"/>
</dbReference>
<evidence type="ECO:0000313" key="24">
    <source>
        <dbReference type="Proteomes" id="UP001597073"/>
    </source>
</evidence>
<keyword evidence="15 18" id="KW-0998">Cell outer membrane</keyword>
<dbReference type="PANTHER" id="PTHR36999:SF1">
    <property type="entry name" value="ISOCITRATE DEHYDROGENASE (NADP(+))"/>
    <property type="match status" value="1"/>
</dbReference>
<keyword evidence="10" id="KW-0460">Magnesium</keyword>
<keyword evidence="11" id="KW-0521">NADP</keyword>
<evidence type="ECO:0000256" key="16">
    <source>
        <dbReference type="ARBA" id="ARBA00023554"/>
    </source>
</evidence>
<dbReference type="InterPro" id="IPR036942">
    <property type="entry name" value="Beta-barrel_TonB_sf"/>
</dbReference>